<feature type="region of interest" description="Disordered" evidence="1">
    <location>
        <begin position="178"/>
        <end position="197"/>
    </location>
</feature>
<proteinExistence type="predicted"/>
<dbReference type="AlphaFoldDB" id="A0A8H7DIE0"/>
<sequence>MSADLLIVVVGPKSTADALALAATAGRADPAAGGHDRPTAHADSTAQPSTTRRIRVVTSYFPATKPQPQTTLPEIERDVQKQMSAMGASPDQVTRILFVTKNEQGGFIDLPFTKDTRFLGLAGRDLFGRFVLVAQACDSAQTQWKDLKDAGIHVAHFDGTKDSARSVVHLPLSVDEPVEPKRGISPSSKTAALAEDGQSNDAIRQYAEAARATGRHPTEAVILLVGQSGHGKSKTINRLLGQNILEVGKLANGSTTKDIQRVKVPVYNRDTGVTITLAFDDTPGGADTSYRDRALNSALIRIYKDRCFPDTKLIDSPPSSHGERRQTYPNIILLVASWDSIKTDAHNPPANFTSPLGQSMYNLSCSGLVDHSRTNVVVVVTKSQTFMHELEDFDTTEEKNTQWMIEAGRRKAIIVDIQRKVFPSLAPWNTVFVENGGRIKTMNAEYPTLPNGELSHQNLFVAIQRIIAADGPHGTPDLTGMHALGVLTGAEPLDPKHQPKKTEILVEASEAVMYSDTSSPKTPPRSPDPPSPPTRIQELTGQYLGATYNPKMGNFGRNCVLSLDPSDIQSISGSGRQQEEFAHIVDAQKEKRAVASRLHCDFEMPEVEGFSAHYASSDAFQSARSTDSQVYTAQHITAEVWVRTLHPKVSQEMLRIINRLPRWSESDDSSKKQYHEFFSNYGTHVVLRLALGGNLRIVTHGLRVEDIKEHDNGRNLSAGGNVPGLDKLEKDVGGDAAHLQRQGDLDSRSRQNFSGRQNVLKITSNSAQVTRLHTVGPRPKLASSGSKRWKSIRPFVQTTIPRNIGGYIH</sequence>
<keyword evidence="5" id="KW-1185">Reference proteome</keyword>
<dbReference type="InterPro" id="IPR006073">
    <property type="entry name" value="GTP-bd"/>
</dbReference>
<evidence type="ECO:0000313" key="4">
    <source>
        <dbReference type="EMBL" id="KAF7372446.1"/>
    </source>
</evidence>
<reference evidence="4" key="1">
    <citation type="submission" date="2020-05" db="EMBL/GenBank/DDBJ databases">
        <title>Mycena genomes resolve the evolution of fungal bioluminescence.</title>
        <authorList>
            <person name="Tsai I.J."/>
        </authorList>
    </citation>
    <scope>NUCLEOTIDE SEQUENCE</scope>
    <source>
        <strain evidence="4">CCC161011</strain>
    </source>
</reference>
<evidence type="ECO:0000256" key="1">
    <source>
        <dbReference type="SAM" id="MobiDB-lite"/>
    </source>
</evidence>
<organism evidence="4 5">
    <name type="scientific">Mycena venus</name>
    <dbReference type="NCBI Taxonomy" id="2733690"/>
    <lineage>
        <taxon>Eukaryota</taxon>
        <taxon>Fungi</taxon>
        <taxon>Dikarya</taxon>
        <taxon>Basidiomycota</taxon>
        <taxon>Agaricomycotina</taxon>
        <taxon>Agaricomycetes</taxon>
        <taxon>Agaricomycetidae</taxon>
        <taxon>Agaricales</taxon>
        <taxon>Marasmiineae</taxon>
        <taxon>Mycenaceae</taxon>
        <taxon>Mycena</taxon>
    </lineage>
</organism>
<dbReference type="OrthoDB" id="2913746at2759"/>
<dbReference type="InterPro" id="IPR027417">
    <property type="entry name" value="P-loop_NTPase"/>
</dbReference>
<feature type="domain" description="G" evidence="3">
    <location>
        <begin position="222"/>
        <end position="287"/>
    </location>
</feature>
<dbReference type="Proteomes" id="UP000620124">
    <property type="component" value="Unassembled WGS sequence"/>
</dbReference>
<evidence type="ECO:0000259" key="2">
    <source>
        <dbReference type="Pfam" id="PF01823"/>
    </source>
</evidence>
<accession>A0A8H7DIE0</accession>
<feature type="domain" description="MACPF" evidence="2">
    <location>
        <begin position="620"/>
        <end position="758"/>
    </location>
</feature>
<dbReference type="Gene3D" id="3.40.50.300">
    <property type="entry name" value="P-loop containing nucleotide triphosphate hydrolases"/>
    <property type="match status" value="1"/>
</dbReference>
<dbReference type="EMBL" id="JACAZI010000001">
    <property type="protein sequence ID" value="KAF7372446.1"/>
    <property type="molecule type" value="Genomic_DNA"/>
</dbReference>
<protein>
    <submittedName>
        <fullName evidence="4">Protein hedgehog</fullName>
    </submittedName>
</protein>
<dbReference type="SUPFAM" id="SSF52540">
    <property type="entry name" value="P-loop containing nucleoside triphosphate hydrolases"/>
    <property type="match status" value="1"/>
</dbReference>
<feature type="region of interest" description="Disordered" evidence="1">
    <location>
        <begin position="513"/>
        <end position="535"/>
    </location>
</feature>
<name>A0A8H7DIE0_9AGAR</name>
<dbReference type="Pfam" id="PF01926">
    <property type="entry name" value="MMR_HSR1"/>
    <property type="match status" value="1"/>
</dbReference>
<evidence type="ECO:0000259" key="3">
    <source>
        <dbReference type="Pfam" id="PF01926"/>
    </source>
</evidence>
<comment type="caution">
    <text evidence="4">The sequence shown here is derived from an EMBL/GenBank/DDBJ whole genome shotgun (WGS) entry which is preliminary data.</text>
</comment>
<feature type="region of interest" description="Disordered" evidence="1">
    <location>
        <begin position="28"/>
        <end position="49"/>
    </location>
</feature>
<feature type="compositionally biased region" description="Pro residues" evidence="1">
    <location>
        <begin position="521"/>
        <end position="533"/>
    </location>
</feature>
<dbReference type="GO" id="GO:0005525">
    <property type="term" value="F:GTP binding"/>
    <property type="evidence" value="ECO:0007669"/>
    <property type="project" value="InterPro"/>
</dbReference>
<dbReference type="InterPro" id="IPR020864">
    <property type="entry name" value="MACPF"/>
</dbReference>
<dbReference type="Pfam" id="PF01823">
    <property type="entry name" value="MACPF"/>
    <property type="match status" value="1"/>
</dbReference>
<gene>
    <name evidence="4" type="ORF">MVEN_00106000</name>
</gene>
<evidence type="ECO:0000313" key="5">
    <source>
        <dbReference type="Proteomes" id="UP000620124"/>
    </source>
</evidence>